<reference evidence="2" key="1">
    <citation type="submission" date="2021-04" db="EMBL/GenBank/DDBJ databases">
        <title>Genome seq and assembly of Bacillus sp.</title>
        <authorList>
            <person name="Chhetri G."/>
        </authorList>
    </citation>
    <scope>NUCLEOTIDE SEQUENCE</scope>
    <source>
        <strain evidence="2">RG28</strain>
    </source>
</reference>
<feature type="compositionally biased region" description="Polar residues" evidence="1">
    <location>
        <begin position="384"/>
        <end position="412"/>
    </location>
</feature>
<dbReference type="RefSeq" id="WP_209404937.1">
    <property type="nucleotide sequence ID" value="NZ_JAGIYQ010000005.1"/>
</dbReference>
<comment type="caution">
    <text evidence="2">The sequence shown here is derived from an EMBL/GenBank/DDBJ whole genome shotgun (WGS) entry which is preliminary data.</text>
</comment>
<dbReference type="Proteomes" id="UP000682134">
    <property type="component" value="Unassembled WGS sequence"/>
</dbReference>
<proteinExistence type="predicted"/>
<sequence length="426" mass="47766">MKKMKSLRLFLIVLICTSILLLVQTGIKAVSLKVFETTDGYIKGTYIAGIPLQGKVKEQAIQVLEKTIARWKQQNKIMLFYQDNQIELPKTTLSFDVEDSVLHLKNGKNNTIEVSSDNREINRILEQGLGFQVSKLINVSGLQKEVERTASSLDSVYHSIDLSQFISNQNQDKIIASTTIPMKNNEQNLNEFLVKGSEILIKENSLFSLNQFISEKNIQIDNQSLSIIASSIYQLLLQSNFQLIQRDISTTLPTYAQLGKEVRVEKGVNDFKFYNGNNSEYQLLFKNNGNIVSVSLKGLPFINSYSIDTSEQKTINPKTINVKNEFTNESNQNNGTIQAGLAGQTVDVYRNVYDLNGNFIKKEFISEDTYLPTNELVLSKEETNLTGDVSNQTSSPQNEISKAQSPSQNSGLDGTKQDKTNGKSTK</sequence>
<organism evidence="2 3">
    <name type="scientific">Gottfriedia endophytica</name>
    <dbReference type="NCBI Taxonomy" id="2820819"/>
    <lineage>
        <taxon>Bacteria</taxon>
        <taxon>Bacillati</taxon>
        <taxon>Bacillota</taxon>
        <taxon>Bacilli</taxon>
        <taxon>Bacillales</taxon>
        <taxon>Bacillaceae</taxon>
        <taxon>Gottfriedia</taxon>
    </lineage>
</organism>
<protein>
    <submittedName>
        <fullName evidence="2">VanW family protein</fullName>
    </submittedName>
</protein>
<gene>
    <name evidence="2" type="ORF">J5Y03_09435</name>
</gene>
<dbReference type="AlphaFoldDB" id="A0A940NHB8"/>
<dbReference type="EMBL" id="JAGIYQ010000005">
    <property type="protein sequence ID" value="MBP0725409.1"/>
    <property type="molecule type" value="Genomic_DNA"/>
</dbReference>
<feature type="compositionally biased region" description="Basic and acidic residues" evidence="1">
    <location>
        <begin position="415"/>
        <end position="426"/>
    </location>
</feature>
<evidence type="ECO:0000256" key="1">
    <source>
        <dbReference type="SAM" id="MobiDB-lite"/>
    </source>
</evidence>
<evidence type="ECO:0000313" key="2">
    <source>
        <dbReference type="EMBL" id="MBP0725409.1"/>
    </source>
</evidence>
<feature type="region of interest" description="Disordered" evidence="1">
    <location>
        <begin position="384"/>
        <end position="426"/>
    </location>
</feature>
<keyword evidence="3" id="KW-1185">Reference proteome</keyword>
<accession>A0A940NHB8</accession>
<evidence type="ECO:0000313" key="3">
    <source>
        <dbReference type="Proteomes" id="UP000682134"/>
    </source>
</evidence>
<name>A0A940NHB8_9BACI</name>